<dbReference type="EMBL" id="HG793148">
    <property type="protein sequence ID" value="CRL25681.1"/>
    <property type="molecule type" value="Genomic_DNA"/>
</dbReference>
<evidence type="ECO:0000313" key="6">
    <source>
        <dbReference type="EMBL" id="CRL25681.1"/>
    </source>
</evidence>
<dbReference type="InterPro" id="IPR020946">
    <property type="entry name" value="Flavin_mOase-like"/>
</dbReference>
<sequence length="332" mass="37446">MRYQLISDELKSGSASLPTSATRVANGETPPNWVPCAEQPAYARRKLKIICIGAGYSGLTLAHKIDHELKLGDFVELKTYEKNPEVGGTWFENTYPGVACDIPAHAYTFLFEPNPNWSHFYAPGPEIEEYIQRTTRKWNLDKDIQFNTRVTKTVWDDEAGKWKVEVDQGGTIMHDEADILVNASGFLKYESFILDIVSLTNGDLVASKTSWPDIEGLSSFKGKLLHTSIWDNTYDWSNKRVAVIGNGSSGIQCVAAMQPKVAQLVNFVRNPTWVSVNFCAEKTQNGGNFRYTEEEKAHFAEDTEAHFKYRRELEARQVQIPHSPPQPTSHQN</sequence>
<organism evidence="6 7">
    <name type="scientific">Penicillium camemberti (strain FM 013)</name>
    <dbReference type="NCBI Taxonomy" id="1429867"/>
    <lineage>
        <taxon>Eukaryota</taxon>
        <taxon>Fungi</taxon>
        <taxon>Dikarya</taxon>
        <taxon>Ascomycota</taxon>
        <taxon>Pezizomycotina</taxon>
        <taxon>Eurotiomycetes</taxon>
        <taxon>Eurotiomycetidae</taxon>
        <taxon>Eurotiales</taxon>
        <taxon>Aspergillaceae</taxon>
        <taxon>Penicillium</taxon>
    </lineage>
</organism>
<dbReference type="Gene3D" id="3.50.50.60">
    <property type="entry name" value="FAD/NAD(P)-binding domain"/>
    <property type="match status" value="2"/>
</dbReference>
<keyword evidence="6" id="KW-0503">Monooxygenase</keyword>
<dbReference type="Pfam" id="PF00743">
    <property type="entry name" value="FMO-like"/>
    <property type="match status" value="1"/>
</dbReference>
<dbReference type="AlphaFoldDB" id="A0A0G4PH60"/>
<keyword evidence="7" id="KW-1185">Reference proteome</keyword>
<proteinExistence type="inferred from homology"/>
<dbReference type="STRING" id="1429867.A0A0G4PH60"/>
<dbReference type="GO" id="GO:0004499">
    <property type="term" value="F:N,N-dimethylaniline monooxygenase activity"/>
    <property type="evidence" value="ECO:0007669"/>
    <property type="project" value="InterPro"/>
</dbReference>
<dbReference type="PANTHER" id="PTHR42877:SF11">
    <property type="entry name" value="MONOOXYGENASE, PUTATIVE (AFU_ORTHOLOGUE AFUA_6G13790)-RELATED"/>
    <property type="match status" value="1"/>
</dbReference>
<dbReference type="GO" id="GO:0050661">
    <property type="term" value="F:NADP binding"/>
    <property type="evidence" value="ECO:0007669"/>
    <property type="project" value="InterPro"/>
</dbReference>
<comment type="cofactor">
    <cofactor evidence="1">
        <name>FAD</name>
        <dbReference type="ChEBI" id="CHEBI:57692"/>
    </cofactor>
</comment>
<evidence type="ECO:0000256" key="3">
    <source>
        <dbReference type="ARBA" id="ARBA00022630"/>
    </source>
</evidence>
<reference evidence="6 7" key="1">
    <citation type="journal article" date="2014" name="Nat. Commun.">
        <title>Multiple recent horizontal transfers of a large genomic region in cheese making fungi.</title>
        <authorList>
            <person name="Cheeseman K."/>
            <person name="Ropars J."/>
            <person name="Renault P."/>
            <person name="Dupont J."/>
            <person name="Gouzy J."/>
            <person name="Branca A."/>
            <person name="Abraham A.L."/>
            <person name="Ceppi M."/>
            <person name="Conseiller E."/>
            <person name="Debuchy R."/>
            <person name="Malagnac F."/>
            <person name="Goarin A."/>
            <person name="Silar P."/>
            <person name="Lacoste S."/>
            <person name="Sallet E."/>
            <person name="Bensimon A."/>
            <person name="Giraud T."/>
            <person name="Brygoo Y."/>
        </authorList>
    </citation>
    <scope>NUCLEOTIDE SEQUENCE [LARGE SCALE GENOMIC DNA]</scope>
    <source>
        <strain evidence="7">FM 013</strain>
    </source>
</reference>
<dbReference type="InterPro" id="IPR051209">
    <property type="entry name" value="FAD-bind_Monooxygenase_sf"/>
</dbReference>
<dbReference type="PANTHER" id="PTHR42877">
    <property type="entry name" value="L-ORNITHINE N(5)-MONOOXYGENASE-RELATED"/>
    <property type="match status" value="1"/>
</dbReference>
<comment type="similarity">
    <text evidence="2">Belongs to the FAD-binding monooxygenase family.</text>
</comment>
<evidence type="ECO:0000256" key="2">
    <source>
        <dbReference type="ARBA" id="ARBA00010139"/>
    </source>
</evidence>
<dbReference type="SUPFAM" id="SSF51905">
    <property type="entry name" value="FAD/NAD(P)-binding domain"/>
    <property type="match status" value="1"/>
</dbReference>
<accession>A0A0G4PH60</accession>
<dbReference type="GO" id="GO:0050660">
    <property type="term" value="F:flavin adenine dinucleotide binding"/>
    <property type="evidence" value="ECO:0007669"/>
    <property type="project" value="InterPro"/>
</dbReference>
<evidence type="ECO:0000313" key="7">
    <source>
        <dbReference type="Proteomes" id="UP000053732"/>
    </source>
</evidence>
<evidence type="ECO:0000256" key="5">
    <source>
        <dbReference type="ARBA" id="ARBA00023002"/>
    </source>
</evidence>
<evidence type="ECO:0000256" key="4">
    <source>
        <dbReference type="ARBA" id="ARBA00022827"/>
    </source>
</evidence>
<evidence type="ECO:0000256" key="1">
    <source>
        <dbReference type="ARBA" id="ARBA00001974"/>
    </source>
</evidence>
<dbReference type="InterPro" id="IPR036188">
    <property type="entry name" value="FAD/NAD-bd_sf"/>
</dbReference>
<protein>
    <submittedName>
        <fullName evidence="6">Flavin-containing monooxygenase-like</fullName>
    </submittedName>
</protein>
<gene>
    <name evidence="6" type="ORF">PCAMFM013_S015g000267</name>
</gene>
<keyword evidence="5" id="KW-0560">Oxidoreductase</keyword>
<keyword evidence="4" id="KW-0274">FAD</keyword>
<keyword evidence="3" id="KW-0285">Flavoprotein</keyword>
<dbReference type="Proteomes" id="UP000053732">
    <property type="component" value="Unassembled WGS sequence"/>
</dbReference>
<name>A0A0G4PH60_PENC3</name>